<reference evidence="7 8" key="1">
    <citation type="submission" date="2019-10" db="EMBL/GenBank/DDBJ databases">
        <title>Whole genome shotgun sequence of Acrocarpospora corrugata NBRC 13972.</title>
        <authorList>
            <person name="Ichikawa N."/>
            <person name="Kimura A."/>
            <person name="Kitahashi Y."/>
            <person name="Komaki H."/>
            <person name="Oguchi A."/>
        </authorList>
    </citation>
    <scope>NUCLEOTIDE SEQUENCE [LARGE SCALE GENOMIC DNA]</scope>
    <source>
        <strain evidence="7 8">NBRC 13972</strain>
    </source>
</reference>
<proteinExistence type="predicted"/>
<keyword evidence="1 7" id="KW-0489">Methyltransferase</keyword>
<evidence type="ECO:0000313" key="7">
    <source>
        <dbReference type="EMBL" id="GES01654.1"/>
    </source>
</evidence>
<dbReference type="PROSITE" id="PS51683">
    <property type="entry name" value="SAM_OMT_II"/>
    <property type="match status" value="1"/>
</dbReference>
<accession>A0A5M3VYZ4</accession>
<dbReference type="AlphaFoldDB" id="A0A5M3VYZ4"/>
<dbReference type="SUPFAM" id="SSF46785">
    <property type="entry name" value="Winged helix' DNA-binding domain"/>
    <property type="match status" value="1"/>
</dbReference>
<evidence type="ECO:0000256" key="2">
    <source>
        <dbReference type="ARBA" id="ARBA00022679"/>
    </source>
</evidence>
<dbReference type="PANTHER" id="PTHR43712">
    <property type="entry name" value="PUTATIVE (AFU_ORTHOLOGUE AFUA_4G14580)-RELATED"/>
    <property type="match status" value="1"/>
</dbReference>
<keyword evidence="8" id="KW-1185">Reference proteome</keyword>
<feature type="domain" description="O-methyltransferase C-terminal" evidence="5">
    <location>
        <begin position="106"/>
        <end position="314"/>
    </location>
</feature>
<feature type="active site" description="Proton acceptor" evidence="4">
    <location>
        <position position="243"/>
    </location>
</feature>
<protein>
    <submittedName>
        <fullName evidence="7">SAM-dependent methyltransferase</fullName>
    </submittedName>
</protein>
<dbReference type="Pfam" id="PF08100">
    <property type="entry name" value="Dimerisation"/>
    <property type="match status" value="1"/>
</dbReference>
<dbReference type="InterPro" id="IPR001077">
    <property type="entry name" value="COMT_C"/>
</dbReference>
<dbReference type="Proteomes" id="UP000334990">
    <property type="component" value="Unassembled WGS sequence"/>
</dbReference>
<dbReference type="PANTHER" id="PTHR43712:SF2">
    <property type="entry name" value="O-METHYLTRANSFERASE CICE"/>
    <property type="match status" value="1"/>
</dbReference>
<feature type="domain" description="O-methyltransferase dimerisation" evidence="6">
    <location>
        <begin position="9"/>
        <end position="84"/>
    </location>
</feature>
<evidence type="ECO:0000259" key="6">
    <source>
        <dbReference type="Pfam" id="PF08100"/>
    </source>
</evidence>
<dbReference type="GO" id="GO:0008171">
    <property type="term" value="F:O-methyltransferase activity"/>
    <property type="evidence" value="ECO:0007669"/>
    <property type="project" value="InterPro"/>
</dbReference>
<dbReference type="Gene3D" id="3.40.50.150">
    <property type="entry name" value="Vaccinia Virus protein VP39"/>
    <property type="match status" value="1"/>
</dbReference>
<evidence type="ECO:0000259" key="5">
    <source>
        <dbReference type="Pfam" id="PF00891"/>
    </source>
</evidence>
<evidence type="ECO:0000256" key="3">
    <source>
        <dbReference type="ARBA" id="ARBA00022691"/>
    </source>
</evidence>
<keyword evidence="3" id="KW-0949">S-adenosyl-L-methionine</keyword>
<evidence type="ECO:0000256" key="1">
    <source>
        <dbReference type="ARBA" id="ARBA00022603"/>
    </source>
</evidence>
<gene>
    <name evidence="7" type="ORF">Acor_37180</name>
</gene>
<dbReference type="GO" id="GO:0032259">
    <property type="term" value="P:methylation"/>
    <property type="evidence" value="ECO:0007669"/>
    <property type="project" value="UniProtKB-KW"/>
</dbReference>
<dbReference type="Pfam" id="PF00891">
    <property type="entry name" value="Methyltransf_2"/>
    <property type="match status" value="1"/>
</dbReference>
<dbReference type="SUPFAM" id="SSF53335">
    <property type="entry name" value="S-adenosyl-L-methionine-dependent methyltransferases"/>
    <property type="match status" value="1"/>
</dbReference>
<dbReference type="InterPro" id="IPR012967">
    <property type="entry name" value="COMT_dimerisation"/>
</dbReference>
<dbReference type="PIRSF" id="PIRSF005739">
    <property type="entry name" value="O-mtase"/>
    <property type="match status" value="1"/>
</dbReference>
<dbReference type="GO" id="GO:0046983">
    <property type="term" value="F:protein dimerization activity"/>
    <property type="evidence" value="ECO:0007669"/>
    <property type="project" value="InterPro"/>
</dbReference>
<dbReference type="InterPro" id="IPR029063">
    <property type="entry name" value="SAM-dependent_MTases_sf"/>
</dbReference>
<keyword evidence="2 7" id="KW-0808">Transferase</keyword>
<dbReference type="RefSeq" id="WP_218034355.1">
    <property type="nucleotide sequence ID" value="NZ_BAAABN010000061.1"/>
</dbReference>
<comment type="caution">
    <text evidence="7">The sequence shown here is derived from an EMBL/GenBank/DDBJ whole genome shotgun (WGS) entry which is preliminary data.</text>
</comment>
<dbReference type="InterPro" id="IPR036388">
    <property type="entry name" value="WH-like_DNA-bd_sf"/>
</dbReference>
<organism evidence="7 8">
    <name type="scientific">Acrocarpospora corrugata</name>
    <dbReference type="NCBI Taxonomy" id="35763"/>
    <lineage>
        <taxon>Bacteria</taxon>
        <taxon>Bacillati</taxon>
        <taxon>Actinomycetota</taxon>
        <taxon>Actinomycetes</taxon>
        <taxon>Streptosporangiales</taxon>
        <taxon>Streptosporangiaceae</taxon>
        <taxon>Acrocarpospora</taxon>
    </lineage>
</organism>
<evidence type="ECO:0000313" key="8">
    <source>
        <dbReference type="Proteomes" id="UP000334990"/>
    </source>
</evidence>
<dbReference type="CDD" id="cd02440">
    <property type="entry name" value="AdoMet_MTases"/>
    <property type="match status" value="1"/>
</dbReference>
<dbReference type="EMBL" id="BLAD01000052">
    <property type="protein sequence ID" value="GES01654.1"/>
    <property type="molecule type" value="Genomic_DNA"/>
</dbReference>
<dbReference type="InterPro" id="IPR016461">
    <property type="entry name" value="COMT-like"/>
</dbReference>
<sequence length="336" mass="36584">MTDLAGLMTITEGLWASQTLAVAVRLGLFTQLAEGGASVSELGSRLGLAERPAEILTTACLALGLLTRRDGVLRNSATAEEYLVEGKPYYFGGYVTMLEEYDYPAWMRVAEAVRTDRPTAWDSGRQRSLFDAADPAALTPFWDGMYSLSALTARRLAEVFDFTAVSRLLDVGGGGAAYDIELCRRYPRLRATVYDLAYVCDLTAKRIDEAGLASRIALCPGDFFGEPELPRGHDLMLLSMVMHCWDETRNREIIGKCFRALPPGGQLLISELLVDDDKSGPPGPALMSMAMLVGNWGRGYTAAEYTAWLTAAGFTDVRTIRFDAPGANGVVAARRP</sequence>
<evidence type="ECO:0000256" key="4">
    <source>
        <dbReference type="PIRSR" id="PIRSR005739-1"/>
    </source>
</evidence>
<dbReference type="InterPro" id="IPR036390">
    <property type="entry name" value="WH_DNA-bd_sf"/>
</dbReference>
<name>A0A5M3VYZ4_9ACTN</name>
<dbReference type="Gene3D" id="1.10.10.10">
    <property type="entry name" value="Winged helix-like DNA-binding domain superfamily/Winged helix DNA-binding domain"/>
    <property type="match status" value="1"/>
</dbReference>